<keyword evidence="10" id="KW-1185">Reference proteome</keyword>
<proteinExistence type="predicted"/>
<keyword evidence="3" id="KW-0133">Cell shape</keyword>
<accession>A0A369A9T2</accession>
<evidence type="ECO:0000256" key="2">
    <source>
        <dbReference type="ARBA" id="ARBA00022692"/>
    </source>
</evidence>
<keyword evidence="5 8" id="KW-0472">Membrane</keyword>
<comment type="subcellular location">
    <subcellularLocation>
        <location evidence="1">Membrane</location>
        <topology evidence="1">Multi-pass membrane protein</topology>
    </subcellularLocation>
</comment>
<dbReference type="RefSeq" id="WP_114365619.1">
    <property type="nucleotide sequence ID" value="NZ_BHZF01000001.1"/>
</dbReference>
<dbReference type="PANTHER" id="PTHR30474">
    <property type="entry name" value="CELL CYCLE PROTEIN"/>
    <property type="match status" value="1"/>
</dbReference>
<dbReference type="GO" id="GO:0051301">
    <property type="term" value="P:cell division"/>
    <property type="evidence" value="ECO:0007669"/>
    <property type="project" value="InterPro"/>
</dbReference>
<feature type="transmembrane region" description="Helical" evidence="8">
    <location>
        <begin position="53"/>
        <end position="69"/>
    </location>
</feature>
<dbReference type="GO" id="GO:0032153">
    <property type="term" value="C:cell division site"/>
    <property type="evidence" value="ECO:0007669"/>
    <property type="project" value="TreeGrafter"/>
</dbReference>
<feature type="transmembrane region" description="Helical" evidence="8">
    <location>
        <begin position="142"/>
        <end position="157"/>
    </location>
</feature>
<dbReference type="GO" id="GO:0008360">
    <property type="term" value="P:regulation of cell shape"/>
    <property type="evidence" value="ECO:0007669"/>
    <property type="project" value="UniProtKB-KW"/>
</dbReference>
<feature type="transmembrane region" description="Helical" evidence="8">
    <location>
        <begin position="12"/>
        <end position="33"/>
    </location>
</feature>
<feature type="transmembrane region" description="Helical" evidence="8">
    <location>
        <begin position="81"/>
        <end position="106"/>
    </location>
</feature>
<evidence type="ECO:0000256" key="4">
    <source>
        <dbReference type="ARBA" id="ARBA00022989"/>
    </source>
</evidence>
<evidence type="ECO:0000256" key="3">
    <source>
        <dbReference type="ARBA" id="ARBA00022960"/>
    </source>
</evidence>
<evidence type="ECO:0000256" key="7">
    <source>
        <dbReference type="ARBA" id="ARBA00033270"/>
    </source>
</evidence>
<evidence type="ECO:0000256" key="8">
    <source>
        <dbReference type="SAM" id="Phobius"/>
    </source>
</evidence>
<dbReference type="Pfam" id="PF01098">
    <property type="entry name" value="FTSW_RODA_SPOVE"/>
    <property type="match status" value="1"/>
</dbReference>
<evidence type="ECO:0000256" key="5">
    <source>
        <dbReference type="ARBA" id="ARBA00023136"/>
    </source>
</evidence>
<name>A0A369A9T2_9FLAO</name>
<feature type="transmembrane region" description="Helical" evidence="8">
    <location>
        <begin position="206"/>
        <end position="222"/>
    </location>
</feature>
<feature type="transmembrane region" description="Helical" evidence="8">
    <location>
        <begin position="389"/>
        <end position="408"/>
    </location>
</feature>
<organism evidence="9 10">
    <name type="scientific">Schleiferia thermophila</name>
    <dbReference type="NCBI Taxonomy" id="884107"/>
    <lineage>
        <taxon>Bacteria</taxon>
        <taxon>Pseudomonadati</taxon>
        <taxon>Bacteroidota</taxon>
        <taxon>Flavobacteriia</taxon>
        <taxon>Flavobacteriales</taxon>
        <taxon>Schleiferiaceae</taxon>
        <taxon>Schleiferia</taxon>
    </lineage>
</organism>
<dbReference type="AlphaFoldDB" id="A0A369A9T2"/>
<dbReference type="PROSITE" id="PS00428">
    <property type="entry name" value="FTSW_RODA_SPOVE"/>
    <property type="match status" value="1"/>
</dbReference>
<dbReference type="InterPro" id="IPR001182">
    <property type="entry name" value="FtsW/RodA"/>
</dbReference>
<evidence type="ECO:0000256" key="1">
    <source>
        <dbReference type="ARBA" id="ARBA00004141"/>
    </source>
</evidence>
<dbReference type="EMBL" id="QPJS01000001">
    <property type="protein sequence ID" value="RCX05066.1"/>
    <property type="molecule type" value="Genomic_DNA"/>
</dbReference>
<gene>
    <name evidence="9" type="ORF">DES35_101346</name>
</gene>
<sequence>MRKRNSIFEGIDWSVLLLYYLLVIIGFFSVLAAVYNPDTFSLSNLSHNYNKQMIFIIASTVIGLFILSLEGRLIEPLSFPIYLLTLGLLVAVLFLGVKISGARSWFQFGAFSLQPGEFAKLSASMMVAAILAGANRKNFNKKLFLAIVVIAIPALLILPQPDLGSAIVFSSFLFVFYREGLPLFYVLIFIALGVFFILALVIDPDILSVVLGGMGVFVAILLRRMRRVWLTIAAVTALLVLFIQSVDYAFYNLLEDRHRNRINIMLGKAHDPKGIGYNTHQSMIAIGSGGVWGKGFLQGTQTKYDFVPEQQTDFIFCTIGEEWGFVGSFLFISLYLLFIYRIFVLAERQKLAYARIFAYSVGSIIFFHFTVNIAMTIGLFPVIGIPLPFISSGGSSMLAFSMMIFILLRLDTYRQEIL</sequence>
<dbReference type="PANTHER" id="PTHR30474:SF1">
    <property type="entry name" value="PEPTIDOGLYCAN GLYCOSYLTRANSFERASE MRDB"/>
    <property type="match status" value="1"/>
</dbReference>
<keyword evidence="2 8" id="KW-0812">Transmembrane</keyword>
<comment type="caution">
    <text evidence="9">The sequence shown here is derived from an EMBL/GenBank/DDBJ whole genome shotgun (WGS) entry which is preliminary data.</text>
</comment>
<keyword evidence="4 8" id="KW-1133">Transmembrane helix</keyword>
<feature type="transmembrane region" description="Helical" evidence="8">
    <location>
        <begin position="356"/>
        <end position="383"/>
    </location>
</feature>
<evidence type="ECO:0000313" key="10">
    <source>
        <dbReference type="Proteomes" id="UP000253517"/>
    </source>
</evidence>
<evidence type="ECO:0000256" key="6">
    <source>
        <dbReference type="ARBA" id="ARBA00032370"/>
    </source>
</evidence>
<dbReference type="GO" id="GO:0005886">
    <property type="term" value="C:plasma membrane"/>
    <property type="evidence" value="ECO:0007669"/>
    <property type="project" value="TreeGrafter"/>
</dbReference>
<protein>
    <recommendedName>
        <fullName evidence="7">Cell wall polymerase</fullName>
    </recommendedName>
    <alternativeName>
        <fullName evidence="6">Peptidoglycan polymerase</fullName>
    </alternativeName>
</protein>
<dbReference type="Proteomes" id="UP000253517">
    <property type="component" value="Unassembled WGS sequence"/>
</dbReference>
<feature type="transmembrane region" description="Helical" evidence="8">
    <location>
        <begin position="229"/>
        <end position="251"/>
    </location>
</feature>
<feature type="transmembrane region" description="Helical" evidence="8">
    <location>
        <begin position="323"/>
        <end position="344"/>
    </location>
</feature>
<dbReference type="InterPro" id="IPR018365">
    <property type="entry name" value="Cell_cycle_FtsW-rel_CS"/>
</dbReference>
<evidence type="ECO:0000313" key="9">
    <source>
        <dbReference type="EMBL" id="RCX05066.1"/>
    </source>
</evidence>
<dbReference type="NCBIfam" id="NF037961">
    <property type="entry name" value="RodA_shape"/>
    <property type="match status" value="1"/>
</dbReference>
<feature type="transmembrane region" description="Helical" evidence="8">
    <location>
        <begin position="183"/>
        <end position="200"/>
    </location>
</feature>
<reference evidence="9 10" key="1">
    <citation type="submission" date="2018-07" db="EMBL/GenBank/DDBJ databases">
        <title>Genomic Encyclopedia of Type Strains, Phase IV (KMG-IV): sequencing the most valuable type-strain genomes for metagenomic binning, comparative biology and taxonomic classification.</title>
        <authorList>
            <person name="Goeker M."/>
        </authorList>
    </citation>
    <scope>NUCLEOTIDE SEQUENCE [LARGE SCALE GENOMIC DNA]</scope>
    <source>
        <strain evidence="9 10">DSM 21410</strain>
    </source>
</reference>
<dbReference type="GO" id="GO:0015648">
    <property type="term" value="F:lipid-linked peptidoglycan transporter activity"/>
    <property type="evidence" value="ECO:0007669"/>
    <property type="project" value="TreeGrafter"/>
</dbReference>